<evidence type="ECO:0000256" key="1">
    <source>
        <dbReference type="SAM" id="MobiDB-lite"/>
    </source>
</evidence>
<dbReference type="EMBL" id="QOIN01000028">
    <property type="protein sequence ID" value="RCG27570.1"/>
    <property type="molecule type" value="Genomic_DNA"/>
</dbReference>
<sequence>MPVFQAPEPVVQDSGPASKQPSSVDAPGRSDDGLGGVRHRCAALSALAAACQQPVRQMKDRTEAGGVVVGGGEDACLVLVGGETVPESLAGAGVCDKVVHHVRTVVGEELVVALAGGGRQRPVLVDPGGMGEGLGEESVATMAEFKHGREVTYSVSVPVARPRVGQRRRSRRIRKCFLSPGSHRWGHLRVCVEKPACRHRPRRLLGLAGTLGLPAASGADNSARDLAVVRALLVEVVSQSFLVEGRLHQSDGIGPRLRRRAVEIGPYGGDQPPGGLMLATETEHSENLSGHSFEHRPGGLLSLALAHAHQPLLRRPRAERKISGSTSPGMPTGLLSHLARGRPLRVGIEQDHVECGGAEPVEQAKHVRCDLVGMAAFEEVTAVFGRQAEPGRGCRAGVPSAHGPRPPHGLADLVPMRAYQRDGWLAQRRVRDVVHVKSTFDA</sequence>
<proteinExistence type="predicted"/>
<dbReference type="AlphaFoldDB" id="A0A367FDA2"/>
<organism evidence="2 3">
    <name type="scientific">Streptomyces diacarni</name>
    <dbReference type="NCBI Taxonomy" id="2800381"/>
    <lineage>
        <taxon>Bacteria</taxon>
        <taxon>Bacillati</taxon>
        <taxon>Actinomycetota</taxon>
        <taxon>Actinomycetes</taxon>
        <taxon>Kitasatosporales</taxon>
        <taxon>Streptomycetaceae</taxon>
        <taxon>Streptomyces</taxon>
    </lineage>
</organism>
<accession>A0A367FDA2</accession>
<protein>
    <submittedName>
        <fullName evidence="2">Uncharacterized protein</fullName>
    </submittedName>
</protein>
<name>A0A367FDA2_9ACTN</name>
<evidence type="ECO:0000313" key="2">
    <source>
        <dbReference type="EMBL" id="RCG27570.1"/>
    </source>
</evidence>
<comment type="caution">
    <text evidence="2">The sequence shown here is derived from an EMBL/GenBank/DDBJ whole genome shotgun (WGS) entry which is preliminary data.</text>
</comment>
<reference evidence="2 3" key="1">
    <citation type="submission" date="2018-06" db="EMBL/GenBank/DDBJ databases">
        <title>Streptomyces reniochalinae sp. nov. and Streptomyces diacarnus sp. nov. from marine sponges.</title>
        <authorList>
            <person name="Li L."/>
        </authorList>
    </citation>
    <scope>NUCLEOTIDE SEQUENCE [LARGE SCALE GENOMIC DNA]</scope>
    <source>
        <strain evidence="2 3">LHW51701</strain>
    </source>
</reference>
<feature type="region of interest" description="Disordered" evidence="1">
    <location>
        <begin position="1"/>
        <end position="32"/>
    </location>
</feature>
<evidence type="ECO:0000313" key="3">
    <source>
        <dbReference type="Proteomes" id="UP000252914"/>
    </source>
</evidence>
<dbReference type="Proteomes" id="UP000252914">
    <property type="component" value="Unassembled WGS sequence"/>
</dbReference>
<keyword evidence="3" id="KW-1185">Reference proteome</keyword>
<gene>
    <name evidence="2" type="ORF">DTL70_04340</name>
</gene>